<feature type="chain" id="PRO_5044856511" evidence="1">
    <location>
        <begin position="36"/>
        <end position="147"/>
    </location>
</feature>
<dbReference type="AlphaFoldDB" id="A0ABC8UR00"/>
<feature type="signal peptide" evidence="1">
    <location>
        <begin position="1"/>
        <end position="35"/>
    </location>
</feature>
<dbReference type="Proteomes" id="UP001642360">
    <property type="component" value="Unassembled WGS sequence"/>
</dbReference>
<evidence type="ECO:0000313" key="2">
    <source>
        <dbReference type="EMBL" id="CAK9183465.1"/>
    </source>
</evidence>
<proteinExistence type="predicted"/>
<organism evidence="2 3">
    <name type="scientific">Ilex paraguariensis</name>
    <name type="common">yerba mate</name>
    <dbReference type="NCBI Taxonomy" id="185542"/>
    <lineage>
        <taxon>Eukaryota</taxon>
        <taxon>Viridiplantae</taxon>
        <taxon>Streptophyta</taxon>
        <taxon>Embryophyta</taxon>
        <taxon>Tracheophyta</taxon>
        <taxon>Spermatophyta</taxon>
        <taxon>Magnoliopsida</taxon>
        <taxon>eudicotyledons</taxon>
        <taxon>Gunneridae</taxon>
        <taxon>Pentapetalae</taxon>
        <taxon>asterids</taxon>
        <taxon>campanulids</taxon>
        <taxon>Aquifoliales</taxon>
        <taxon>Aquifoliaceae</taxon>
        <taxon>Ilex</taxon>
    </lineage>
</organism>
<comment type="caution">
    <text evidence="2">The sequence shown here is derived from an EMBL/GenBank/DDBJ whole genome shotgun (WGS) entry which is preliminary data.</text>
</comment>
<sequence>MMLDGGGTYWIRGTYGASWRRLALLLSLDSPLAFGIDPHALALFGHGKTTKVIVLRADYGSREATIPFRLSRVILDILDISDSLELIYEDKETVQTASGCYESRSLSSLKFTSSDDSSVHAEGSKGRGVFSSGKKEGFGNVAIYVLQ</sequence>
<gene>
    <name evidence="2" type="ORF">ILEXP_LOCUS53730</name>
</gene>
<reference evidence="2 3" key="1">
    <citation type="submission" date="2024-02" db="EMBL/GenBank/DDBJ databases">
        <authorList>
            <person name="Vignale AGUSTIN F."/>
            <person name="Sosa J E."/>
            <person name="Modenutti C."/>
        </authorList>
    </citation>
    <scope>NUCLEOTIDE SEQUENCE [LARGE SCALE GENOMIC DNA]</scope>
</reference>
<keyword evidence="3" id="KW-1185">Reference proteome</keyword>
<name>A0ABC8UR00_9AQUA</name>
<dbReference type="EMBL" id="CAUOFW020008647">
    <property type="protein sequence ID" value="CAK9183465.1"/>
    <property type="molecule type" value="Genomic_DNA"/>
</dbReference>
<evidence type="ECO:0000313" key="3">
    <source>
        <dbReference type="Proteomes" id="UP001642360"/>
    </source>
</evidence>
<evidence type="ECO:0000256" key="1">
    <source>
        <dbReference type="SAM" id="SignalP"/>
    </source>
</evidence>
<protein>
    <submittedName>
        <fullName evidence="2">Uncharacterized protein</fullName>
    </submittedName>
</protein>
<accession>A0ABC8UR00</accession>
<keyword evidence="1" id="KW-0732">Signal</keyword>